<dbReference type="GO" id="GO:0019843">
    <property type="term" value="F:rRNA binding"/>
    <property type="evidence" value="ECO:0007669"/>
    <property type="project" value="UniProtKB-UniRule"/>
</dbReference>
<evidence type="ECO:0000259" key="15">
    <source>
        <dbReference type="PROSITE" id="PS51918"/>
    </source>
</evidence>
<dbReference type="GO" id="GO:0051539">
    <property type="term" value="F:4 iron, 4 sulfur cluster binding"/>
    <property type="evidence" value="ECO:0007669"/>
    <property type="project" value="UniProtKB-UniRule"/>
</dbReference>
<dbReference type="Pfam" id="PF04055">
    <property type="entry name" value="Radical_SAM"/>
    <property type="match status" value="1"/>
</dbReference>
<dbReference type="NCBIfam" id="TIGR00048">
    <property type="entry name" value="rRNA_mod_RlmN"/>
    <property type="match status" value="1"/>
</dbReference>
<keyword evidence="3 14" id="KW-0004">4Fe-4S</keyword>
<keyword evidence="5 14" id="KW-0698">rRNA processing</keyword>
<feature type="binding site" evidence="14">
    <location>
        <position position="200"/>
    </location>
    <ligand>
        <name>S-adenosyl-L-methionine</name>
        <dbReference type="ChEBI" id="CHEBI:59789"/>
    </ligand>
</feature>
<comment type="cofactor">
    <cofactor evidence="14">
        <name>[4Fe-4S] cluster</name>
        <dbReference type="ChEBI" id="CHEBI:49883"/>
    </cofactor>
    <text evidence="14">Binds 1 [4Fe-4S] cluster. The cluster is coordinated with 3 cysteines and an exchangeable S-adenosyl-L-methionine.</text>
</comment>
<evidence type="ECO:0000313" key="16">
    <source>
        <dbReference type="EMBL" id="PWK54228.1"/>
    </source>
</evidence>
<evidence type="ECO:0000256" key="9">
    <source>
        <dbReference type="ARBA" id="ARBA00022694"/>
    </source>
</evidence>
<dbReference type="FunFam" id="1.10.150.530:FF:000003">
    <property type="entry name" value="Dual-specificity RNA methyltransferase RlmN"/>
    <property type="match status" value="1"/>
</dbReference>
<protein>
    <recommendedName>
        <fullName evidence="14">Dual-specificity RNA methyltransferase RlmN</fullName>
        <ecNumber evidence="14">2.1.1.192</ecNumber>
    </recommendedName>
    <alternativeName>
        <fullName evidence="14">23S rRNA (adenine(2503)-C(2))-methyltransferase</fullName>
    </alternativeName>
    <alternativeName>
        <fullName evidence="14">23S rRNA m2A2503 methyltransferase</fullName>
    </alternativeName>
    <alternativeName>
        <fullName evidence="14">Ribosomal RNA large subunit methyltransferase N</fullName>
    </alternativeName>
    <alternativeName>
        <fullName evidence="14">tRNA (adenine(37)-C(2))-methyltransferase</fullName>
    </alternativeName>
    <alternativeName>
        <fullName evidence="14">tRNA m2A37 methyltransferase</fullName>
    </alternativeName>
</protein>
<keyword evidence="8 14" id="KW-0949">S-adenosyl-L-methionine</keyword>
<feature type="binding site" evidence="14">
    <location>
        <begin position="168"/>
        <end position="169"/>
    </location>
    <ligand>
        <name>S-adenosyl-L-methionine</name>
        <dbReference type="ChEBI" id="CHEBI:59789"/>
    </ligand>
</feature>
<dbReference type="GO" id="GO:0005737">
    <property type="term" value="C:cytoplasm"/>
    <property type="evidence" value="ECO:0007669"/>
    <property type="project" value="UniProtKB-SubCell"/>
</dbReference>
<feature type="binding site" evidence="14">
    <location>
        <position position="300"/>
    </location>
    <ligand>
        <name>S-adenosyl-L-methionine</name>
        <dbReference type="ChEBI" id="CHEBI:59789"/>
    </ligand>
</feature>
<evidence type="ECO:0000256" key="5">
    <source>
        <dbReference type="ARBA" id="ARBA00022552"/>
    </source>
</evidence>
<keyword evidence="13 14" id="KW-1015">Disulfide bond</keyword>
<keyword evidence="11 14" id="KW-0408">Iron</keyword>
<comment type="miscellaneous">
    <text evidence="14">Reaction proceeds by a ping-pong mechanism involving intermediate methylation of a conserved cysteine residue.</text>
</comment>
<feature type="active site" description="S-methylcysteine intermediate" evidence="14">
    <location>
        <position position="343"/>
    </location>
</feature>
<organism evidence="16 17">
    <name type="scientific">Pleionea mediterranea</name>
    <dbReference type="NCBI Taxonomy" id="523701"/>
    <lineage>
        <taxon>Bacteria</taxon>
        <taxon>Pseudomonadati</taxon>
        <taxon>Pseudomonadota</taxon>
        <taxon>Gammaproteobacteria</taxon>
        <taxon>Oceanospirillales</taxon>
        <taxon>Pleioneaceae</taxon>
        <taxon>Pleionea</taxon>
    </lineage>
</organism>
<dbReference type="GO" id="GO:0030488">
    <property type="term" value="P:tRNA methylation"/>
    <property type="evidence" value="ECO:0007669"/>
    <property type="project" value="UniProtKB-UniRule"/>
</dbReference>
<dbReference type="SUPFAM" id="SSF102114">
    <property type="entry name" value="Radical SAM enzymes"/>
    <property type="match status" value="1"/>
</dbReference>
<evidence type="ECO:0000256" key="2">
    <source>
        <dbReference type="ARBA" id="ARBA00007544"/>
    </source>
</evidence>
<evidence type="ECO:0000256" key="14">
    <source>
        <dbReference type="HAMAP-Rule" id="MF_01849"/>
    </source>
</evidence>
<dbReference type="Gene3D" id="1.10.150.530">
    <property type="match status" value="1"/>
</dbReference>
<comment type="similarity">
    <text evidence="2 14">Belongs to the radical SAM superfamily. RlmN family.</text>
</comment>
<feature type="binding site" evidence="14">
    <location>
        <begin position="222"/>
        <end position="224"/>
    </location>
    <ligand>
        <name>S-adenosyl-L-methionine</name>
        <dbReference type="ChEBI" id="CHEBI:59789"/>
    </ligand>
</feature>
<feature type="domain" description="Radical SAM core" evidence="15">
    <location>
        <begin position="100"/>
        <end position="338"/>
    </location>
</feature>
<dbReference type="CDD" id="cd01335">
    <property type="entry name" value="Radical_SAM"/>
    <property type="match status" value="1"/>
</dbReference>
<feature type="binding site" evidence="14">
    <location>
        <position position="121"/>
    </location>
    <ligand>
        <name>[4Fe-4S] cluster</name>
        <dbReference type="ChEBI" id="CHEBI:49883"/>
        <note>4Fe-4S-S-AdoMet</note>
    </ligand>
</feature>
<name>A0A316G088_9GAMM</name>
<comment type="subcellular location">
    <subcellularLocation>
        <location evidence="1 14">Cytoplasm</location>
    </subcellularLocation>
</comment>
<dbReference type="InterPro" id="IPR004383">
    <property type="entry name" value="rRNA_lsu_MTrfase_RlmN/Cfr"/>
</dbReference>
<dbReference type="InterPro" id="IPR040072">
    <property type="entry name" value="Methyltransferase_A"/>
</dbReference>
<dbReference type="GO" id="GO:0000049">
    <property type="term" value="F:tRNA binding"/>
    <property type="evidence" value="ECO:0007669"/>
    <property type="project" value="UniProtKB-UniRule"/>
</dbReference>
<dbReference type="RefSeq" id="WP_109761354.1">
    <property type="nucleotide sequence ID" value="NZ_QGGU01000001.1"/>
</dbReference>
<evidence type="ECO:0000256" key="12">
    <source>
        <dbReference type="ARBA" id="ARBA00023014"/>
    </source>
</evidence>
<dbReference type="InterPro" id="IPR013785">
    <property type="entry name" value="Aldolase_TIM"/>
</dbReference>
<dbReference type="EC" id="2.1.1.192" evidence="14"/>
<evidence type="ECO:0000256" key="6">
    <source>
        <dbReference type="ARBA" id="ARBA00022603"/>
    </source>
</evidence>
<dbReference type="Proteomes" id="UP000245790">
    <property type="component" value="Unassembled WGS sequence"/>
</dbReference>
<dbReference type="InterPro" id="IPR027492">
    <property type="entry name" value="RNA_MTrfase_RlmN"/>
</dbReference>
<feature type="binding site" evidence="14">
    <location>
        <position position="114"/>
    </location>
    <ligand>
        <name>[4Fe-4S] cluster</name>
        <dbReference type="ChEBI" id="CHEBI:49883"/>
        <note>4Fe-4S-S-AdoMet</note>
    </ligand>
</feature>
<dbReference type="Gene3D" id="3.20.20.70">
    <property type="entry name" value="Aldolase class I"/>
    <property type="match status" value="1"/>
</dbReference>
<dbReference type="GO" id="GO:0070040">
    <property type="term" value="F:rRNA (adenine(2503)-C2-)-methyltransferase activity"/>
    <property type="evidence" value="ECO:0007669"/>
    <property type="project" value="UniProtKB-UniRule"/>
</dbReference>
<dbReference type="GO" id="GO:0046872">
    <property type="term" value="F:metal ion binding"/>
    <property type="evidence" value="ECO:0007669"/>
    <property type="project" value="UniProtKB-KW"/>
</dbReference>
<dbReference type="SFLD" id="SFLDG01062">
    <property type="entry name" value="methyltransferase_(Class_A)"/>
    <property type="match status" value="1"/>
</dbReference>
<keyword evidence="7 14" id="KW-0808">Transferase</keyword>
<dbReference type="InterPro" id="IPR048641">
    <property type="entry name" value="RlmN_N"/>
</dbReference>
<evidence type="ECO:0000256" key="1">
    <source>
        <dbReference type="ARBA" id="ARBA00004496"/>
    </source>
</evidence>
<evidence type="ECO:0000256" key="13">
    <source>
        <dbReference type="ARBA" id="ARBA00023157"/>
    </source>
</evidence>
<feature type="active site" description="Proton acceptor" evidence="14">
    <location>
        <position position="94"/>
    </location>
</feature>
<dbReference type="OrthoDB" id="9793973at2"/>
<keyword evidence="4 14" id="KW-0963">Cytoplasm</keyword>
<dbReference type="PANTHER" id="PTHR30544:SF5">
    <property type="entry name" value="RADICAL SAM CORE DOMAIN-CONTAINING PROTEIN"/>
    <property type="match status" value="1"/>
</dbReference>
<dbReference type="InterPro" id="IPR007197">
    <property type="entry name" value="rSAM"/>
</dbReference>
<proteinExistence type="inferred from homology"/>
<dbReference type="PROSITE" id="PS51918">
    <property type="entry name" value="RADICAL_SAM"/>
    <property type="match status" value="1"/>
</dbReference>
<dbReference type="AlphaFoldDB" id="A0A316G088"/>
<evidence type="ECO:0000256" key="8">
    <source>
        <dbReference type="ARBA" id="ARBA00022691"/>
    </source>
</evidence>
<keyword evidence="6 14" id="KW-0489">Methyltransferase</keyword>
<evidence type="ECO:0000256" key="11">
    <source>
        <dbReference type="ARBA" id="ARBA00023004"/>
    </source>
</evidence>
<comment type="caution">
    <text evidence="14">Lacks conserved residue(s) required for the propagation of feature annotation.</text>
</comment>
<comment type="function">
    <text evidence="14">Specifically methylates position 2 of adenine 2503 in 23S rRNA and position 2 of adenine 37 in tRNAs. m2A2503 modification seems to play a crucial role in the proofreading step occurring at the peptidyl transferase center and thus would serve to optimize ribosomal fidelity.</text>
</comment>
<sequence length="369" mass="41128">MSNEKTNLLNLNRDGLTQFFQDMGEKPFRATQIMKWIHHMGVDDFDEMTNLSKSLRAKLKEVAYIQGPEAIAEQISDDGTIKWALSLNGGQAIEVVFIPEKSRGTLCVSTQVGCALECSFCSTAQQGFNRNLSVAEIIGQVWYAVKKLGSQHMTGERRVSNVVMMGMGEPLLNFDSTITALDLMMDDMAYGLSKRRVTISTSGVVPALNKLIDHIDVALALSLHAPNNELRDVLVPLNKKYPIEVLMPSVKNYLSRSKAAEKVTIEYVMIKDVNDTPEHAHELAKLLKDVPSKVNLIPFNPFPQTQYETSSNRVIDKFTNILTSYNLTVITRRTRGDDIDAACGQLVGKVNDKTKRKLRNQIPVQQLAG</sequence>
<reference evidence="16 17" key="1">
    <citation type="submission" date="2018-05" db="EMBL/GenBank/DDBJ databases">
        <title>Genomic Encyclopedia of Type Strains, Phase IV (KMG-IV): sequencing the most valuable type-strain genomes for metagenomic binning, comparative biology and taxonomic classification.</title>
        <authorList>
            <person name="Goeker M."/>
        </authorList>
    </citation>
    <scope>NUCLEOTIDE SEQUENCE [LARGE SCALE GENOMIC DNA]</scope>
    <source>
        <strain evidence="16 17">DSM 25350</strain>
    </source>
</reference>
<accession>A0A316G088</accession>
<dbReference type="InterPro" id="IPR058240">
    <property type="entry name" value="rSAM_sf"/>
</dbReference>
<evidence type="ECO:0000256" key="3">
    <source>
        <dbReference type="ARBA" id="ARBA00022485"/>
    </source>
</evidence>
<dbReference type="PIRSF" id="PIRSF006004">
    <property type="entry name" value="CHP00048"/>
    <property type="match status" value="1"/>
</dbReference>
<evidence type="ECO:0000256" key="10">
    <source>
        <dbReference type="ARBA" id="ARBA00022723"/>
    </source>
</evidence>
<dbReference type="FunFam" id="3.20.20.70:FF:000008">
    <property type="entry name" value="Dual-specificity RNA methyltransferase RlmN"/>
    <property type="match status" value="1"/>
</dbReference>
<evidence type="ECO:0000313" key="17">
    <source>
        <dbReference type="Proteomes" id="UP000245790"/>
    </source>
</evidence>
<comment type="caution">
    <text evidence="16">The sequence shown here is derived from an EMBL/GenBank/DDBJ whole genome shotgun (WGS) entry which is preliminary data.</text>
</comment>
<dbReference type="GO" id="GO:0070475">
    <property type="term" value="P:rRNA base methylation"/>
    <property type="evidence" value="ECO:0007669"/>
    <property type="project" value="UniProtKB-UniRule"/>
</dbReference>
<dbReference type="EMBL" id="QGGU01000001">
    <property type="protein sequence ID" value="PWK54228.1"/>
    <property type="molecule type" value="Genomic_DNA"/>
</dbReference>
<gene>
    <name evidence="14" type="primary">rlmN</name>
    <name evidence="16" type="ORF">C8D97_10176</name>
</gene>
<keyword evidence="9 14" id="KW-0819">tRNA processing</keyword>
<keyword evidence="17" id="KW-1185">Reference proteome</keyword>
<dbReference type="GO" id="GO:0002935">
    <property type="term" value="F:tRNA (adenine(37)-C2)-methyltransferase activity"/>
    <property type="evidence" value="ECO:0007669"/>
    <property type="project" value="UniProtKB-UniRule"/>
</dbReference>
<evidence type="ECO:0000256" key="4">
    <source>
        <dbReference type="ARBA" id="ARBA00022490"/>
    </source>
</evidence>
<dbReference type="PANTHER" id="PTHR30544">
    <property type="entry name" value="23S RRNA METHYLTRANSFERASE"/>
    <property type="match status" value="1"/>
</dbReference>
<evidence type="ECO:0000256" key="7">
    <source>
        <dbReference type="ARBA" id="ARBA00022679"/>
    </source>
</evidence>
<comment type="catalytic activity">
    <reaction evidence="14">
        <text>adenosine(37) in tRNA + 2 reduced [2Fe-2S]-[ferredoxin] + 2 S-adenosyl-L-methionine = 2-methyladenosine(37) in tRNA + 5'-deoxyadenosine + L-methionine + 2 oxidized [2Fe-2S]-[ferredoxin] + S-adenosyl-L-homocysteine</text>
        <dbReference type="Rhea" id="RHEA:43332"/>
        <dbReference type="Rhea" id="RHEA-COMP:10000"/>
        <dbReference type="Rhea" id="RHEA-COMP:10001"/>
        <dbReference type="Rhea" id="RHEA-COMP:10162"/>
        <dbReference type="Rhea" id="RHEA-COMP:10485"/>
        <dbReference type="ChEBI" id="CHEBI:17319"/>
        <dbReference type="ChEBI" id="CHEBI:33737"/>
        <dbReference type="ChEBI" id="CHEBI:33738"/>
        <dbReference type="ChEBI" id="CHEBI:57844"/>
        <dbReference type="ChEBI" id="CHEBI:57856"/>
        <dbReference type="ChEBI" id="CHEBI:59789"/>
        <dbReference type="ChEBI" id="CHEBI:74411"/>
        <dbReference type="ChEBI" id="CHEBI:74497"/>
        <dbReference type="EC" id="2.1.1.192"/>
    </reaction>
</comment>
<dbReference type="SFLD" id="SFLDF00275">
    <property type="entry name" value="adenosine_C2_methyltransferase"/>
    <property type="match status" value="1"/>
</dbReference>
<feature type="binding site" evidence="14">
    <location>
        <position position="118"/>
    </location>
    <ligand>
        <name>[4Fe-4S] cluster</name>
        <dbReference type="ChEBI" id="CHEBI:49883"/>
        <note>4Fe-4S-S-AdoMet</note>
    </ligand>
</feature>
<dbReference type="Pfam" id="PF21016">
    <property type="entry name" value="RlmN_N"/>
    <property type="match status" value="1"/>
</dbReference>
<dbReference type="HAMAP" id="MF_01849">
    <property type="entry name" value="RNA_methyltr_RlmN"/>
    <property type="match status" value="1"/>
</dbReference>
<comment type="catalytic activity">
    <reaction evidence="14">
        <text>adenosine(2503) in 23S rRNA + 2 reduced [2Fe-2S]-[ferredoxin] + 2 S-adenosyl-L-methionine = 2-methyladenosine(2503) in 23S rRNA + 5'-deoxyadenosine + L-methionine + 2 oxidized [2Fe-2S]-[ferredoxin] + S-adenosyl-L-homocysteine</text>
        <dbReference type="Rhea" id="RHEA:42916"/>
        <dbReference type="Rhea" id="RHEA-COMP:10000"/>
        <dbReference type="Rhea" id="RHEA-COMP:10001"/>
        <dbReference type="Rhea" id="RHEA-COMP:10152"/>
        <dbReference type="Rhea" id="RHEA-COMP:10282"/>
        <dbReference type="ChEBI" id="CHEBI:17319"/>
        <dbReference type="ChEBI" id="CHEBI:33737"/>
        <dbReference type="ChEBI" id="CHEBI:33738"/>
        <dbReference type="ChEBI" id="CHEBI:57844"/>
        <dbReference type="ChEBI" id="CHEBI:57856"/>
        <dbReference type="ChEBI" id="CHEBI:59789"/>
        <dbReference type="ChEBI" id="CHEBI:74411"/>
        <dbReference type="ChEBI" id="CHEBI:74497"/>
        <dbReference type="EC" id="2.1.1.192"/>
    </reaction>
</comment>
<keyword evidence="12 14" id="KW-0411">Iron-sulfur</keyword>
<dbReference type="SFLD" id="SFLDS00029">
    <property type="entry name" value="Radical_SAM"/>
    <property type="match status" value="1"/>
</dbReference>
<keyword evidence="10 14" id="KW-0479">Metal-binding</keyword>